<evidence type="ECO:0000313" key="3">
    <source>
        <dbReference type="EMBL" id="STC70110.1"/>
    </source>
</evidence>
<evidence type="ECO:0000259" key="2">
    <source>
        <dbReference type="SMART" id="SM00327"/>
    </source>
</evidence>
<dbReference type="Proteomes" id="UP000254467">
    <property type="component" value="Unassembled WGS sequence"/>
</dbReference>
<dbReference type="InterPro" id="IPR002035">
    <property type="entry name" value="VWF_A"/>
</dbReference>
<dbReference type="EMBL" id="UFXQ01000001">
    <property type="protein sequence ID" value="STC70110.1"/>
    <property type="molecule type" value="Genomic_DNA"/>
</dbReference>
<gene>
    <name evidence="3" type="ORF">NCTC11862_01918</name>
</gene>
<dbReference type="SUPFAM" id="SSF53300">
    <property type="entry name" value="vWA-like"/>
    <property type="match status" value="1"/>
</dbReference>
<dbReference type="STRING" id="35756.GCA_001044155_02126"/>
<dbReference type="OrthoDB" id="9766126at2"/>
<keyword evidence="4" id="KW-1185">Reference proteome</keyword>
<protein>
    <submittedName>
        <fullName evidence="3">von Willebrand factor type A</fullName>
    </submittedName>
</protein>
<accession>A0A376CNU3</accession>
<dbReference type="SMART" id="SM00327">
    <property type="entry name" value="VWA"/>
    <property type="match status" value="1"/>
</dbReference>
<dbReference type="Pfam" id="PF13519">
    <property type="entry name" value="VWA_2"/>
    <property type="match status" value="1"/>
</dbReference>
<evidence type="ECO:0000256" key="1">
    <source>
        <dbReference type="SAM" id="MobiDB-lite"/>
    </source>
</evidence>
<dbReference type="Gene3D" id="3.40.50.410">
    <property type="entry name" value="von Willebrand factor, type A domain"/>
    <property type="match status" value="1"/>
</dbReference>
<feature type="region of interest" description="Disordered" evidence="1">
    <location>
        <begin position="391"/>
        <end position="422"/>
    </location>
</feature>
<organism evidence="3 4">
    <name type="scientific">Corynebacterium pilosum</name>
    <dbReference type="NCBI Taxonomy" id="35756"/>
    <lineage>
        <taxon>Bacteria</taxon>
        <taxon>Bacillati</taxon>
        <taxon>Actinomycetota</taxon>
        <taxon>Actinomycetes</taxon>
        <taxon>Mycobacteriales</taxon>
        <taxon>Corynebacteriaceae</taxon>
        <taxon>Corynebacterium</taxon>
    </lineage>
</organism>
<dbReference type="CDD" id="cd00198">
    <property type="entry name" value="vWFA"/>
    <property type="match status" value="1"/>
</dbReference>
<sequence>MANVHNSGSGRNRRRYTRYTGGPDPLAPPPDLSRALGEIADDVMAGYSPEQALREYLRRAGIDDLMERTFEARQEILDRYNLGGTMQDIQKLLNEAVLAERGQLARDIDMDDTDRTLREMQLENLPHSPAAAVNELSNYDWASSEASEKFEQIKDLLGREMLEQRFAGMKSALENATDEDRAAINEMMRDLNTLLAAHRLGEDTQEDFDNFMAKWGHQFPEQPANVDELIDLLAQRSAAAQRMLNSMTDEQRRELMELSAQAFGSPELFAQLTEMDSHLRTIRPDLDWTGGEQFRGDQGLGLGDGTGAIQNLGDLDNLADQLSQARPRDLDLDAIENLLGEDSSISARTLAELERALRDSGLLRKEPDGTLKLSPQAMRKLGASLLQDASDSLNQGRRDSHAAGASGEPTGASKPWEFGDTQPWDTTRTITNALLRGGGASTPDGGVDIEVGDIEVIETESRTKQAVALLVDTSFSMAAEGRWVPMKRTALALHHLISTKFRGDELALISFGRYAQSMDISQLTALPPVHEQGTNLHHGLMLAQQFFARNNTMRPTLLVVTDGEPTAHLEPWGEAWFNWPTHPVTLSKTVTELDSLTRRGTHSTFFQLGHDPSLTQFLQDLTNRVNGRLVIPELEELGSAVLGEYLRYRGQW</sequence>
<dbReference type="AlphaFoldDB" id="A0A376CNU3"/>
<dbReference type="RefSeq" id="WP_018580964.1">
    <property type="nucleotide sequence ID" value="NZ_UFXQ01000001.1"/>
</dbReference>
<proteinExistence type="predicted"/>
<reference evidence="3 4" key="1">
    <citation type="submission" date="2018-06" db="EMBL/GenBank/DDBJ databases">
        <authorList>
            <consortium name="Pathogen Informatics"/>
            <person name="Doyle S."/>
        </authorList>
    </citation>
    <scope>NUCLEOTIDE SEQUENCE [LARGE SCALE GENOMIC DNA]</scope>
    <source>
        <strain evidence="3 4">NCTC11862</strain>
    </source>
</reference>
<feature type="compositionally biased region" description="Low complexity" evidence="1">
    <location>
        <begin position="1"/>
        <end position="10"/>
    </location>
</feature>
<evidence type="ECO:0000313" key="4">
    <source>
        <dbReference type="Proteomes" id="UP000254467"/>
    </source>
</evidence>
<feature type="domain" description="VWFA" evidence="2">
    <location>
        <begin position="464"/>
        <end position="646"/>
    </location>
</feature>
<feature type="region of interest" description="Disordered" evidence="1">
    <location>
        <begin position="1"/>
        <end position="31"/>
    </location>
</feature>
<name>A0A376CNU3_9CORY</name>
<dbReference type="InterPro" id="IPR036465">
    <property type="entry name" value="vWFA_dom_sf"/>
</dbReference>